<dbReference type="Pfam" id="PF13377">
    <property type="entry name" value="Peripla_BP_3"/>
    <property type="match status" value="1"/>
</dbReference>
<reference evidence="6 7" key="1">
    <citation type="submission" date="2014-03" db="EMBL/GenBank/DDBJ databases">
        <title>Genomics of Bifidobacteria.</title>
        <authorList>
            <person name="Ventura M."/>
            <person name="Milani C."/>
            <person name="Lugli G.A."/>
        </authorList>
    </citation>
    <scope>NUCLEOTIDE SEQUENCE [LARGE SCALE GENOMIC DNA]</scope>
    <source>
        <strain evidence="6 7">DSM 23969</strain>
    </source>
</reference>
<feature type="region of interest" description="Disordered" evidence="4">
    <location>
        <begin position="1"/>
        <end position="24"/>
    </location>
</feature>
<gene>
    <name evidence="6" type="ORF">BBIA_2322</name>
</gene>
<evidence type="ECO:0000313" key="6">
    <source>
        <dbReference type="EMBL" id="KFI50318.1"/>
    </source>
</evidence>
<accession>A0A086ZUW8</accession>
<comment type="caution">
    <text evidence="6">The sequence shown here is derived from an EMBL/GenBank/DDBJ whole genome shotgun (WGS) entry which is preliminary data.</text>
</comment>
<dbReference type="GO" id="GO:0003700">
    <property type="term" value="F:DNA-binding transcription factor activity"/>
    <property type="evidence" value="ECO:0007669"/>
    <property type="project" value="TreeGrafter"/>
</dbReference>
<feature type="compositionally biased region" description="Polar residues" evidence="4">
    <location>
        <begin position="1"/>
        <end position="10"/>
    </location>
</feature>
<keyword evidence="3" id="KW-0804">Transcription</keyword>
<organism evidence="6 7">
    <name type="scientific">Bifidobacterium biavatii DSM 23969</name>
    <dbReference type="NCBI Taxonomy" id="1437608"/>
    <lineage>
        <taxon>Bacteria</taxon>
        <taxon>Bacillati</taxon>
        <taxon>Actinomycetota</taxon>
        <taxon>Actinomycetes</taxon>
        <taxon>Bifidobacteriales</taxon>
        <taxon>Bifidobacteriaceae</taxon>
        <taxon>Bifidobacterium</taxon>
    </lineage>
</organism>
<dbReference type="EMBL" id="JGYN01000016">
    <property type="protein sequence ID" value="KFI50318.1"/>
    <property type="molecule type" value="Genomic_DNA"/>
</dbReference>
<dbReference type="Gene3D" id="1.10.260.40">
    <property type="entry name" value="lambda repressor-like DNA-binding domains"/>
    <property type="match status" value="1"/>
</dbReference>
<evidence type="ECO:0000313" key="7">
    <source>
        <dbReference type="Proteomes" id="UP000029108"/>
    </source>
</evidence>
<dbReference type="SMART" id="SM00354">
    <property type="entry name" value="HTH_LACI"/>
    <property type="match status" value="1"/>
</dbReference>
<dbReference type="PROSITE" id="PS50932">
    <property type="entry name" value="HTH_LACI_2"/>
    <property type="match status" value="1"/>
</dbReference>
<dbReference type="InterPro" id="IPR000843">
    <property type="entry name" value="HTH_LacI"/>
</dbReference>
<name>A0A086ZUW8_9BIFI</name>
<dbReference type="CDD" id="cd01392">
    <property type="entry name" value="HTH_LacI"/>
    <property type="match status" value="1"/>
</dbReference>
<dbReference type="SUPFAM" id="SSF53822">
    <property type="entry name" value="Periplasmic binding protein-like I"/>
    <property type="match status" value="1"/>
</dbReference>
<evidence type="ECO:0000256" key="1">
    <source>
        <dbReference type="ARBA" id="ARBA00023015"/>
    </source>
</evidence>
<evidence type="ECO:0000256" key="3">
    <source>
        <dbReference type="ARBA" id="ARBA00023163"/>
    </source>
</evidence>
<sequence length="357" mass="38010">MNEDVQNGVNVSGEPAGTSAEQTTRVTITDVAKEAGVSPSTVSRAFARPGRVNAQTAQRIREAADRLGYRSTAVPVVSDGLRMTGQIAFVVSDLGNPIFANYVKSAQHEALKRGYSLLVIDSEESDVVERRAVEFVRDHVDGIVLGSSRRSDAAIRKLAETVPVITINRPIRGVRSVISDVRGGLGSAVGRLLDLGHRRIAYVSGPEQSWQNGVRWQTLLTMSRAQGFTVRRIPSESPTYAGGFRAVQDVLSSSCTAVVAYNDLIAIGLTAALTARGVRVPDRISIVGIDDIPTSSLIAPKLSTVRLNGTKVAARAVGELIDGLRRVPAAGDYKPIFVDSVFISRESVVPPAEAVGA</sequence>
<dbReference type="InterPro" id="IPR010982">
    <property type="entry name" value="Lambda_DNA-bd_dom_sf"/>
</dbReference>
<protein>
    <submittedName>
        <fullName evidence="6">Periplasmic binding protein/LacI transcriptional regulator</fullName>
    </submittedName>
</protein>
<dbReference type="OrthoDB" id="3258243at2"/>
<evidence type="ECO:0000259" key="5">
    <source>
        <dbReference type="PROSITE" id="PS50932"/>
    </source>
</evidence>
<evidence type="ECO:0000256" key="4">
    <source>
        <dbReference type="SAM" id="MobiDB-lite"/>
    </source>
</evidence>
<dbReference type="CDD" id="cd06267">
    <property type="entry name" value="PBP1_LacI_sugar_binding-like"/>
    <property type="match status" value="1"/>
</dbReference>
<dbReference type="SUPFAM" id="SSF47413">
    <property type="entry name" value="lambda repressor-like DNA-binding domains"/>
    <property type="match status" value="1"/>
</dbReference>
<evidence type="ECO:0000256" key="2">
    <source>
        <dbReference type="ARBA" id="ARBA00023125"/>
    </source>
</evidence>
<keyword evidence="7" id="KW-1185">Reference proteome</keyword>
<dbReference type="Gene3D" id="3.40.50.2300">
    <property type="match status" value="2"/>
</dbReference>
<dbReference type="InterPro" id="IPR046335">
    <property type="entry name" value="LacI/GalR-like_sensor"/>
</dbReference>
<dbReference type="Pfam" id="PF00356">
    <property type="entry name" value="LacI"/>
    <property type="match status" value="1"/>
</dbReference>
<dbReference type="InterPro" id="IPR028082">
    <property type="entry name" value="Peripla_BP_I"/>
</dbReference>
<keyword evidence="2" id="KW-0238">DNA-binding</keyword>
<dbReference type="Proteomes" id="UP000029108">
    <property type="component" value="Unassembled WGS sequence"/>
</dbReference>
<dbReference type="PANTHER" id="PTHR30146">
    <property type="entry name" value="LACI-RELATED TRANSCRIPTIONAL REPRESSOR"/>
    <property type="match status" value="1"/>
</dbReference>
<dbReference type="GO" id="GO:0000976">
    <property type="term" value="F:transcription cis-regulatory region binding"/>
    <property type="evidence" value="ECO:0007669"/>
    <property type="project" value="TreeGrafter"/>
</dbReference>
<dbReference type="PANTHER" id="PTHR30146:SF109">
    <property type="entry name" value="HTH-TYPE TRANSCRIPTIONAL REGULATOR GALS"/>
    <property type="match status" value="1"/>
</dbReference>
<keyword evidence="1" id="KW-0805">Transcription regulation</keyword>
<feature type="domain" description="HTH lacI-type" evidence="5">
    <location>
        <begin position="26"/>
        <end position="83"/>
    </location>
</feature>
<dbReference type="AlphaFoldDB" id="A0A086ZUW8"/>
<dbReference type="eggNOG" id="COG1609">
    <property type="taxonomic scope" value="Bacteria"/>
</dbReference>
<dbReference type="STRING" id="1437608.GCA_000771645_00503"/>
<proteinExistence type="predicted"/>